<sequence>MHGSVYEVSLHPPLTTLHFGNRHSSHCLRLESQ</sequence>
<organism evidence="1">
    <name type="scientific">Arundo donax</name>
    <name type="common">Giant reed</name>
    <name type="synonym">Donax arundinaceus</name>
    <dbReference type="NCBI Taxonomy" id="35708"/>
    <lineage>
        <taxon>Eukaryota</taxon>
        <taxon>Viridiplantae</taxon>
        <taxon>Streptophyta</taxon>
        <taxon>Embryophyta</taxon>
        <taxon>Tracheophyta</taxon>
        <taxon>Spermatophyta</taxon>
        <taxon>Magnoliopsida</taxon>
        <taxon>Liliopsida</taxon>
        <taxon>Poales</taxon>
        <taxon>Poaceae</taxon>
        <taxon>PACMAD clade</taxon>
        <taxon>Arundinoideae</taxon>
        <taxon>Arundineae</taxon>
        <taxon>Arundo</taxon>
    </lineage>
</organism>
<proteinExistence type="predicted"/>
<name>A0A0A8ZZG0_ARUDO</name>
<reference evidence="1" key="2">
    <citation type="journal article" date="2015" name="Data Brief">
        <title>Shoot transcriptome of the giant reed, Arundo donax.</title>
        <authorList>
            <person name="Barrero R.A."/>
            <person name="Guerrero F.D."/>
            <person name="Moolhuijzen P."/>
            <person name="Goolsby J.A."/>
            <person name="Tidwell J."/>
            <person name="Bellgard S.E."/>
            <person name="Bellgard M.I."/>
        </authorList>
    </citation>
    <scope>NUCLEOTIDE SEQUENCE</scope>
    <source>
        <tissue evidence="1">Shoot tissue taken approximately 20 cm above the soil surface</tissue>
    </source>
</reference>
<accession>A0A0A8ZZG0</accession>
<reference evidence="1" key="1">
    <citation type="submission" date="2014-09" db="EMBL/GenBank/DDBJ databases">
        <authorList>
            <person name="Magalhaes I.L.F."/>
            <person name="Oliveira U."/>
            <person name="Santos F.R."/>
            <person name="Vidigal T.H.D.A."/>
            <person name="Brescovit A.D."/>
            <person name="Santos A.J."/>
        </authorList>
    </citation>
    <scope>NUCLEOTIDE SEQUENCE</scope>
    <source>
        <tissue evidence="1">Shoot tissue taken approximately 20 cm above the soil surface</tissue>
    </source>
</reference>
<protein>
    <submittedName>
        <fullName evidence="1">Uncharacterized protein</fullName>
    </submittedName>
</protein>
<dbReference type="EMBL" id="GBRH01255785">
    <property type="protein sequence ID" value="JAD42110.1"/>
    <property type="molecule type" value="Transcribed_RNA"/>
</dbReference>
<evidence type="ECO:0000313" key="1">
    <source>
        <dbReference type="EMBL" id="JAD42110.1"/>
    </source>
</evidence>
<dbReference type="AlphaFoldDB" id="A0A0A8ZZG0"/>